<feature type="compositionally biased region" description="Low complexity" evidence="2">
    <location>
        <begin position="393"/>
        <end position="408"/>
    </location>
</feature>
<keyword evidence="1" id="KW-0175">Coiled coil</keyword>
<sequence length="603" mass="67740">MDLNEVPSDHMPNFVTNYNCNVSEVEKRCKEVEKKCVALQIQSKNLELEEIRGKIRVLDDERVKIEEEVKGLGKNLGNIEGTELIEVVARELPSNGGNVGRESDVEAKIDQLMNEIRVLECEKNTAVRKVDEWKRKCKEFESRVREMEERLRCQGENGDFSGVKDDIKDVNVGGSSDFGSGTCFLGVVDGGIQIEGTFSMENQVKRKLAFCNQRSCDRKIAPSTPTDQRPSVAVVDIDSDHEHDVSADHDISSVMPGVGVSATIGATIEEDEIVDEGTVVETPKRKRDLTVVTSDDEVEESEVVPKRRAFKIGDSDNEGEEVDDDDDALPIKRILKGVTSDCQSDDDEDNIPISQLKMNRAQGSRRSARLRGKNAFGQMSANRPRRRLVKRGQSTQTDKTQKTKNSSDNLTKKYVEDDESEGDDSRSDDSLSDFIVSDSDGEEPVDSEDREDDLQDDSGHSHENEEPSDDNVDFEDIICRLQRRKDPNSKWNLQGDMLSDFAKNPELCLRGVCALHRRQIAKEMLWMDNIHNVGRGFSQFDAPRGTVLGEFLTDGNPNGDLVKTVEELQAYDPEGPEICRTLAARYSNQLFEIYNNNEDPYFP</sequence>
<dbReference type="PANTHER" id="PTHR34380:SF1">
    <property type="entry name" value="OS01G0221300 PROTEIN"/>
    <property type="match status" value="1"/>
</dbReference>
<protein>
    <submittedName>
        <fullName evidence="3">Uncharacterized protein</fullName>
    </submittedName>
</protein>
<feature type="region of interest" description="Disordered" evidence="2">
    <location>
        <begin position="359"/>
        <end position="473"/>
    </location>
</feature>
<comment type="caution">
    <text evidence="3">The sequence shown here is derived from an EMBL/GenBank/DDBJ whole genome shotgun (WGS) entry which is preliminary data.</text>
</comment>
<evidence type="ECO:0000256" key="2">
    <source>
        <dbReference type="SAM" id="MobiDB-lite"/>
    </source>
</evidence>
<reference evidence="3 4" key="1">
    <citation type="submission" date="2024-03" db="EMBL/GenBank/DDBJ databases">
        <title>WGS assembly of Saponaria officinalis var. Norfolk2.</title>
        <authorList>
            <person name="Jenkins J."/>
            <person name="Shu S."/>
            <person name="Grimwood J."/>
            <person name="Barry K."/>
            <person name="Goodstein D."/>
            <person name="Schmutz J."/>
            <person name="Leebens-Mack J."/>
            <person name="Osbourn A."/>
        </authorList>
    </citation>
    <scope>NUCLEOTIDE SEQUENCE [LARGE SCALE GENOMIC DNA]</scope>
    <source>
        <strain evidence="4">cv. Norfolk2</strain>
        <strain evidence="3">JIC</strain>
        <tissue evidence="3">Leaf</tissue>
    </source>
</reference>
<gene>
    <name evidence="3" type="ORF">RND81_12G105400</name>
</gene>
<dbReference type="Proteomes" id="UP001443914">
    <property type="component" value="Unassembled WGS sequence"/>
</dbReference>
<dbReference type="EMBL" id="JBDFQZ010000012">
    <property type="protein sequence ID" value="KAK9672515.1"/>
    <property type="molecule type" value="Genomic_DNA"/>
</dbReference>
<dbReference type="EMBL" id="JBDFQZ010000012">
    <property type="protein sequence ID" value="KAK9672516.1"/>
    <property type="molecule type" value="Genomic_DNA"/>
</dbReference>
<proteinExistence type="predicted"/>
<feature type="coiled-coil region" evidence="1">
    <location>
        <begin position="15"/>
        <end position="68"/>
    </location>
</feature>
<dbReference type="Gene3D" id="1.10.287.1490">
    <property type="match status" value="1"/>
</dbReference>
<dbReference type="AlphaFoldDB" id="A0AAW1H8Z6"/>
<feature type="compositionally biased region" description="Acidic residues" evidence="2">
    <location>
        <begin position="439"/>
        <end position="456"/>
    </location>
</feature>
<feature type="coiled-coil region" evidence="1">
    <location>
        <begin position="102"/>
        <end position="157"/>
    </location>
</feature>
<evidence type="ECO:0000313" key="3">
    <source>
        <dbReference type="EMBL" id="KAK9672516.1"/>
    </source>
</evidence>
<accession>A0AAW1H8Z6</accession>
<name>A0AAW1H8Z6_SAPOF</name>
<organism evidence="3 4">
    <name type="scientific">Saponaria officinalis</name>
    <name type="common">Common soapwort</name>
    <name type="synonym">Lychnis saponaria</name>
    <dbReference type="NCBI Taxonomy" id="3572"/>
    <lineage>
        <taxon>Eukaryota</taxon>
        <taxon>Viridiplantae</taxon>
        <taxon>Streptophyta</taxon>
        <taxon>Embryophyta</taxon>
        <taxon>Tracheophyta</taxon>
        <taxon>Spermatophyta</taxon>
        <taxon>Magnoliopsida</taxon>
        <taxon>eudicotyledons</taxon>
        <taxon>Gunneridae</taxon>
        <taxon>Pentapetalae</taxon>
        <taxon>Caryophyllales</taxon>
        <taxon>Caryophyllaceae</taxon>
        <taxon>Caryophylleae</taxon>
        <taxon>Saponaria</taxon>
    </lineage>
</organism>
<evidence type="ECO:0000313" key="4">
    <source>
        <dbReference type="Proteomes" id="UP001443914"/>
    </source>
</evidence>
<keyword evidence="4" id="KW-1185">Reference proteome</keyword>
<dbReference type="PANTHER" id="PTHR34380">
    <property type="entry name" value="BNAA03G12380D PROTEIN"/>
    <property type="match status" value="1"/>
</dbReference>
<evidence type="ECO:0000256" key="1">
    <source>
        <dbReference type="SAM" id="Coils"/>
    </source>
</evidence>